<sequence>RADTADHISTGRQQKKNEALANQILGSGRRKSAPGAGITNTRKAATAAPSLASRMGITKRSNSATPKINGRNGAAFGSPLNAGPRIPRGPAQLPRTQSASRVERGSQLPQQVQTGYLSNGPTAQRNATKGASGINIKGMGSGYTVIASNFAPGTTAGDIEAVMAPIGGEMNYCRLTTASPTVIAEMQFVNYEGAQNVISMFNNRKADGRLLYVYMKSGTGALPASTPTGPARVIAAERDEMDVDDRSSSDYRQPEPRPIRRAEPEYQDGRYGFRDPTGRDSYGWNERRDRGGPGLYSDNMMRNDARGYRR</sequence>
<organism evidence="2 3">
    <name type="scientific">Saccharata proteae CBS 121410</name>
    <dbReference type="NCBI Taxonomy" id="1314787"/>
    <lineage>
        <taxon>Eukaryota</taxon>
        <taxon>Fungi</taxon>
        <taxon>Dikarya</taxon>
        <taxon>Ascomycota</taxon>
        <taxon>Pezizomycotina</taxon>
        <taxon>Dothideomycetes</taxon>
        <taxon>Dothideomycetes incertae sedis</taxon>
        <taxon>Botryosphaeriales</taxon>
        <taxon>Saccharataceae</taxon>
        <taxon>Saccharata</taxon>
    </lineage>
</organism>
<reference evidence="2" key="1">
    <citation type="journal article" date="2020" name="Stud. Mycol.">
        <title>101 Dothideomycetes genomes: a test case for predicting lifestyles and emergence of pathogens.</title>
        <authorList>
            <person name="Haridas S."/>
            <person name="Albert R."/>
            <person name="Binder M."/>
            <person name="Bloem J."/>
            <person name="Labutti K."/>
            <person name="Salamov A."/>
            <person name="Andreopoulos B."/>
            <person name="Baker S."/>
            <person name="Barry K."/>
            <person name="Bills G."/>
            <person name="Bluhm B."/>
            <person name="Cannon C."/>
            <person name="Castanera R."/>
            <person name="Culley D."/>
            <person name="Daum C."/>
            <person name="Ezra D."/>
            <person name="Gonzalez J."/>
            <person name="Henrissat B."/>
            <person name="Kuo A."/>
            <person name="Liang C."/>
            <person name="Lipzen A."/>
            <person name="Lutzoni F."/>
            <person name="Magnuson J."/>
            <person name="Mondo S."/>
            <person name="Nolan M."/>
            <person name="Ohm R."/>
            <person name="Pangilinan J."/>
            <person name="Park H.-J."/>
            <person name="Ramirez L."/>
            <person name="Alfaro M."/>
            <person name="Sun H."/>
            <person name="Tritt A."/>
            <person name="Yoshinaga Y."/>
            <person name="Zwiers L.-H."/>
            <person name="Turgeon B."/>
            <person name="Goodwin S."/>
            <person name="Spatafora J."/>
            <person name="Crous P."/>
            <person name="Grigoriev I."/>
        </authorList>
    </citation>
    <scope>NUCLEOTIDE SEQUENCE</scope>
    <source>
        <strain evidence="2">CBS 121410</strain>
    </source>
</reference>
<evidence type="ECO:0008006" key="4">
    <source>
        <dbReference type="Google" id="ProtNLM"/>
    </source>
</evidence>
<dbReference type="EMBL" id="ML978723">
    <property type="protein sequence ID" value="KAF2086675.1"/>
    <property type="molecule type" value="Genomic_DNA"/>
</dbReference>
<evidence type="ECO:0000313" key="2">
    <source>
        <dbReference type="EMBL" id="KAF2086675.1"/>
    </source>
</evidence>
<keyword evidence="3" id="KW-1185">Reference proteome</keyword>
<protein>
    <recommendedName>
        <fullName evidence="4">RRM domain-containing protein</fullName>
    </recommendedName>
</protein>
<dbReference type="OrthoDB" id="5374349at2759"/>
<proteinExistence type="predicted"/>
<feature type="non-terminal residue" evidence="2">
    <location>
        <position position="1"/>
    </location>
</feature>
<feature type="region of interest" description="Disordered" evidence="1">
    <location>
        <begin position="237"/>
        <end position="310"/>
    </location>
</feature>
<evidence type="ECO:0000313" key="3">
    <source>
        <dbReference type="Proteomes" id="UP000799776"/>
    </source>
</evidence>
<evidence type="ECO:0000256" key="1">
    <source>
        <dbReference type="SAM" id="MobiDB-lite"/>
    </source>
</evidence>
<feature type="compositionally biased region" description="Basic and acidic residues" evidence="1">
    <location>
        <begin position="244"/>
        <end position="278"/>
    </location>
</feature>
<name>A0A9P4HWS6_9PEZI</name>
<gene>
    <name evidence="2" type="ORF">K490DRAFT_43923</name>
</gene>
<feature type="compositionally biased region" description="Polar residues" evidence="1">
    <location>
        <begin position="107"/>
        <end position="129"/>
    </location>
</feature>
<dbReference type="Gene3D" id="3.30.70.330">
    <property type="match status" value="1"/>
</dbReference>
<dbReference type="SUPFAM" id="SSF54928">
    <property type="entry name" value="RNA-binding domain, RBD"/>
    <property type="match status" value="1"/>
</dbReference>
<accession>A0A9P4HWS6</accession>
<dbReference type="GO" id="GO:0003676">
    <property type="term" value="F:nucleic acid binding"/>
    <property type="evidence" value="ECO:0007669"/>
    <property type="project" value="InterPro"/>
</dbReference>
<dbReference type="InterPro" id="IPR012677">
    <property type="entry name" value="Nucleotide-bd_a/b_plait_sf"/>
</dbReference>
<feature type="region of interest" description="Disordered" evidence="1">
    <location>
        <begin position="1"/>
        <end position="129"/>
    </location>
</feature>
<comment type="caution">
    <text evidence="2">The sequence shown here is derived from an EMBL/GenBank/DDBJ whole genome shotgun (WGS) entry which is preliminary data.</text>
</comment>
<dbReference type="AlphaFoldDB" id="A0A9P4HWS6"/>
<dbReference type="Proteomes" id="UP000799776">
    <property type="component" value="Unassembled WGS sequence"/>
</dbReference>
<dbReference type="InterPro" id="IPR035979">
    <property type="entry name" value="RBD_domain_sf"/>
</dbReference>
<feature type="compositionally biased region" description="Basic and acidic residues" evidence="1">
    <location>
        <begin position="301"/>
        <end position="310"/>
    </location>
</feature>